<dbReference type="EnsemblMetazoa" id="ADIR002094-RA">
    <property type="protein sequence ID" value="ADIR002094-PA"/>
    <property type="gene ID" value="ADIR002094"/>
</dbReference>
<evidence type="ECO:0000256" key="1">
    <source>
        <dbReference type="ARBA" id="ARBA00023170"/>
    </source>
</evidence>
<keyword evidence="5" id="KW-1185">Reference proteome</keyword>
<dbReference type="VEuPathDB" id="VectorBase:ADIR002094"/>
<keyword evidence="1" id="KW-0675">Receptor</keyword>
<evidence type="ECO:0000313" key="5">
    <source>
        <dbReference type="Proteomes" id="UP000075884"/>
    </source>
</evidence>
<name>A0A182N382_9DIPT</name>
<reference evidence="5" key="1">
    <citation type="submission" date="2013-03" db="EMBL/GenBank/DDBJ databases">
        <title>The Genome Sequence of Anopheles dirus WRAIR2.</title>
        <authorList>
            <consortium name="The Broad Institute Genomics Platform"/>
            <person name="Neafsey D.E."/>
            <person name="Walton C."/>
            <person name="Walker B."/>
            <person name="Young S.K."/>
            <person name="Zeng Q."/>
            <person name="Gargeya S."/>
            <person name="Fitzgerald M."/>
            <person name="Haas B."/>
            <person name="Abouelleil A."/>
            <person name="Allen A.W."/>
            <person name="Alvarado L."/>
            <person name="Arachchi H.M."/>
            <person name="Berlin A.M."/>
            <person name="Chapman S.B."/>
            <person name="Gainer-Dewar J."/>
            <person name="Goldberg J."/>
            <person name="Griggs A."/>
            <person name="Gujja S."/>
            <person name="Hansen M."/>
            <person name="Howarth C."/>
            <person name="Imamovic A."/>
            <person name="Ireland A."/>
            <person name="Larimer J."/>
            <person name="McCowan C."/>
            <person name="Murphy C."/>
            <person name="Pearson M."/>
            <person name="Poon T.W."/>
            <person name="Priest M."/>
            <person name="Roberts A."/>
            <person name="Saif S."/>
            <person name="Shea T."/>
            <person name="Sisk P."/>
            <person name="Sykes S."/>
            <person name="Wortman J."/>
            <person name="Nusbaum C."/>
            <person name="Birren B."/>
        </authorList>
    </citation>
    <scope>NUCLEOTIDE SEQUENCE [LARGE SCALE GENOMIC DNA]</scope>
    <source>
        <strain evidence="5">WRAIR2</strain>
    </source>
</reference>
<reference evidence="4" key="2">
    <citation type="submission" date="2020-05" db="UniProtKB">
        <authorList>
            <consortium name="EnsemblMetazoa"/>
        </authorList>
    </citation>
    <scope>IDENTIFICATION</scope>
    <source>
        <strain evidence="4">WRAIR2</strain>
    </source>
</reference>
<dbReference type="Pfam" id="PF01534">
    <property type="entry name" value="Frizzled"/>
    <property type="match status" value="1"/>
</dbReference>
<keyword evidence="2" id="KW-0812">Transmembrane</keyword>
<feature type="transmembrane region" description="Helical" evidence="2">
    <location>
        <begin position="35"/>
        <end position="56"/>
    </location>
</feature>
<protein>
    <recommendedName>
        <fullName evidence="3">Frizzled/Smoothened 7TM domain-containing protein</fullName>
    </recommendedName>
</protein>
<organism evidence="4 5">
    <name type="scientific">Anopheles dirus</name>
    <dbReference type="NCBI Taxonomy" id="7168"/>
    <lineage>
        <taxon>Eukaryota</taxon>
        <taxon>Metazoa</taxon>
        <taxon>Ecdysozoa</taxon>
        <taxon>Arthropoda</taxon>
        <taxon>Hexapoda</taxon>
        <taxon>Insecta</taxon>
        <taxon>Pterygota</taxon>
        <taxon>Neoptera</taxon>
        <taxon>Endopterygota</taxon>
        <taxon>Diptera</taxon>
        <taxon>Nematocera</taxon>
        <taxon>Culicoidea</taxon>
        <taxon>Culicidae</taxon>
        <taxon>Anophelinae</taxon>
        <taxon>Anopheles</taxon>
    </lineage>
</organism>
<dbReference type="STRING" id="7168.A0A182N382"/>
<keyword evidence="2" id="KW-0472">Membrane</keyword>
<dbReference type="AlphaFoldDB" id="A0A182N382"/>
<feature type="domain" description="Frizzled/Smoothened 7TM" evidence="3">
    <location>
        <begin position="18"/>
        <end position="77"/>
    </location>
</feature>
<proteinExistence type="predicted"/>
<dbReference type="Gene3D" id="1.20.1070.10">
    <property type="entry name" value="Rhodopsin 7-helix transmembrane proteins"/>
    <property type="match status" value="1"/>
</dbReference>
<evidence type="ECO:0000259" key="3">
    <source>
        <dbReference type="Pfam" id="PF01534"/>
    </source>
</evidence>
<dbReference type="InterPro" id="IPR000539">
    <property type="entry name" value="Frizzled/Smoothened_7TM"/>
</dbReference>
<dbReference type="GO" id="GO:0007166">
    <property type="term" value="P:cell surface receptor signaling pathway"/>
    <property type="evidence" value="ECO:0007669"/>
    <property type="project" value="InterPro"/>
</dbReference>
<evidence type="ECO:0000313" key="4">
    <source>
        <dbReference type="EnsemblMetazoa" id="ADIR002094-PA"/>
    </source>
</evidence>
<evidence type="ECO:0000256" key="2">
    <source>
        <dbReference type="SAM" id="Phobius"/>
    </source>
</evidence>
<accession>A0A182N382</accession>
<keyword evidence="2" id="KW-1133">Transmembrane helix</keyword>
<sequence length="105" mass="11902">MTSCGEYRAAEWYVRGRVLTFLIDSSRFRYPERPIVFLAICYLIVGCAYVAGLGAGDSVACREPFQSHIKIGRMQMLSTITQVSESLRWRIEVRSASLEASKVKF</sequence>
<dbReference type="Proteomes" id="UP000075884">
    <property type="component" value="Unassembled WGS sequence"/>
</dbReference>
<dbReference type="GO" id="GO:0016020">
    <property type="term" value="C:membrane"/>
    <property type="evidence" value="ECO:0007669"/>
    <property type="project" value="InterPro"/>
</dbReference>